<evidence type="ECO:0000256" key="3">
    <source>
        <dbReference type="ARBA" id="ARBA00022827"/>
    </source>
</evidence>
<dbReference type="Gene3D" id="3.50.50.60">
    <property type="entry name" value="FAD/NAD(P)-binding domain"/>
    <property type="match status" value="1"/>
</dbReference>
<sequence length="391" mass="43324">MEQVDFTIVGAGVVGLAIAARLAGDNCTTVIVEKHPHFGEEVSSRNSEVIHAGIYYPSQSLKAELCVRGKELLYDYCQRYQIPYQQCGKLIVACKQEDEQQLQRIYQQAEANGLNDLQWLDKSAVAGLEPAINCSVALWSPSSGIVDSHQLMLRLLTEAEQQQAISLFGTQVNRVEPVTDGFIVHVTILSGAGHQESYSFKTRWLINAAGLGAQQVAKGIEGLTDKDIPPLYYCKGHYFSLKGQAPFKHLIYPTPEVNTTGLGIHATLDLSGRVRFGPDTAYVNDVNYDVPESKADSFYQAIKRYYPTINRQDLMPAYAGIRPKLQGPGEPIRDFIIQTHLEHKITGLINLFGIESPGLTAALAIAEKVEQWVGDYIEQSKSCRLYQDTSE</sequence>
<comment type="caution">
    <text evidence="7">The sequence shown here is derived from an EMBL/GenBank/DDBJ whole genome shotgun (WGS) entry which is preliminary data.</text>
</comment>
<keyword evidence="3" id="KW-0274">FAD</keyword>
<keyword evidence="8" id="KW-1185">Reference proteome</keyword>
<dbReference type="EMBL" id="JACCKB010000010">
    <property type="protein sequence ID" value="NYZ66041.1"/>
    <property type="molecule type" value="Genomic_DNA"/>
</dbReference>
<dbReference type="Gene3D" id="3.30.9.10">
    <property type="entry name" value="D-Amino Acid Oxidase, subunit A, domain 2"/>
    <property type="match status" value="1"/>
</dbReference>
<dbReference type="AlphaFoldDB" id="A0A853I815"/>
<gene>
    <name evidence="7" type="ORF">H0A36_08450</name>
</gene>
<dbReference type="GO" id="GO:0047545">
    <property type="term" value="F:(S)-2-hydroxyglutarate dehydrogenase activity"/>
    <property type="evidence" value="ECO:0007669"/>
    <property type="project" value="TreeGrafter"/>
</dbReference>
<reference evidence="7 8" key="1">
    <citation type="submission" date="2020-07" db="EMBL/GenBank/DDBJ databases">
        <title>Endozoicomonas sp. nov., isolated from sediment.</title>
        <authorList>
            <person name="Gu T."/>
        </authorList>
    </citation>
    <scope>NUCLEOTIDE SEQUENCE [LARGE SCALE GENOMIC DNA]</scope>
    <source>
        <strain evidence="7 8">SM1973</strain>
    </source>
</reference>
<proteinExistence type="inferred from homology"/>
<accession>A0A853I815</accession>
<dbReference type="RefSeq" id="WP_180568074.1">
    <property type="nucleotide sequence ID" value="NZ_JACCKB010000010.1"/>
</dbReference>
<protein>
    <submittedName>
        <fullName evidence="7">NAD(P)/FAD-dependent oxidoreductase</fullName>
    </submittedName>
</protein>
<evidence type="ECO:0000256" key="1">
    <source>
        <dbReference type="ARBA" id="ARBA00001974"/>
    </source>
</evidence>
<dbReference type="PANTHER" id="PTHR43104:SF4">
    <property type="entry name" value="L-2-HYDROXYGLUTARATE DEHYDROGENASE, MITOCHONDRIAL"/>
    <property type="match status" value="1"/>
</dbReference>
<comment type="cofactor">
    <cofactor evidence="1">
        <name>FAD</name>
        <dbReference type="ChEBI" id="CHEBI:57692"/>
    </cofactor>
</comment>
<dbReference type="InterPro" id="IPR006076">
    <property type="entry name" value="FAD-dep_OxRdtase"/>
</dbReference>
<dbReference type="SUPFAM" id="SSF51905">
    <property type="entry name" value="FAD/NAD(P)-binding domain"/>
    <property type="match status" value="1"/>
</dbReference>
<evidence type="ECO:0000256" key="2">
    <source>
        <dbReference type="ARBA" id="ARBA00022630"/>
    </source>
</evidence>
<comment type="similarity">
    <text evidence="5">Belongs to the L2HGDH family.</text>
</comment>
<evidence type="ECO:0000256" key="5">
    <source>
        <dbReference type="ARBA" id="ARBA00037941"/>
    </source>
</evidence>
<feature type="domain" description="FAD dependent oxidoreductase" evidence="6">
    <location>
        <begin position="5"/>
        <end position="371"/>
    </location>
</feature>
<keyword evidence="4" id="KW-0560">Oxidoreductase</keyword>
<dbReference type="Proteomes" id="UP000569732">
    <property type="component" value="Unassembled WGS sequence"/>
</dbReference>
<evidence type="ECO:0000256" key="4">
    <source>
        <dbReference type="ARBA" id="ARBA00023002"/>
    </source>
</evidence>
<organism evidence="7 8">
    <name type="scientific">Spartinivicinus marinus</name>
    <dbReference type="NCBI Taxonomy" id="2994442"/>
    <lineage>
        <taxon>Bacteria</taxon>
        <taxon>Pseudomonadati</taxon>
        <taxon>Pseudomonadota</taxon>
        <taxon>Gammaproteobacteria</taxon>
        <taxon>Oceanospirillales</taxon>
        <taxon>Zooshikellaceae</taxon>
        <taxon>Spartinivicinus</taxon>
    </lineage>
</organism>
<keyword evidence="2" id="KW-0285">Flavoprotein</keyword>
<dbReference type="InterPro" id="IPR036188">
    <property type="entry name" value="FAD/NAD-bd_sf"/>
</dbReference>
<evidence type="ECO:0000313" key="8">
    <source>
        <dbReference type="Proteomes" id="UP000569732"/>
    </source>
</evidence>
<dbReference type="PANTHER" id="PTHR43104">
    <property type="entry name" value="L-2-HYDROXYGLUTARATE DEHYDROGENASE, MITOCHONDRIAL"/>
    <property type="match status" value="1"/>
</dbReference>
<evidence type="ECO:0000313" key="7">
    <source>
        <dbReference type="EMBL" id="NYZ66041.1"/>
    </source>
</evidence>
<dbReference type="Pfam" id="PF01266">
    <property type="entry name" value="DAO"/>
    <property type="match status" value="1"/>
</dbReference>
<name>A0A853I815_9GAMM</name>
<evidence type="ECO:0000259" key="6">
    <source>
        <dbReference type="Pfam" id="PF01266"/>
    </source>
</evidence>